<feature type="compositionally biased region" description="Polar residues" evidence="1">
    <location>
        <begin position="34"/>
        <end position="51"/>
    </location>
</feature>
<dbReference type="Proteomes" id="UP000735302">
    <property type="component" value="Unassembled WGS sequence"/>
</dbReference>
<dbReference type="AlphaFoldDB" id="A0AAV3Y4Z2"/>
<evidence type="ECO:0000313" key="3">
    <source>
        <dbReference type="Proteomes" id="UP000735302"/>
    </source>
</evidence>
<accession>A0AAV3Y4Z2</accession>
<dbReference type="EMBL" id="BLXT01000551">
    <property type="protein sequence ID" value="GFN78154.1"/>
    <property type="molecule type" value="Genomic_DNA"/>
</dbReference>
<feature type="compositionally biased region" description="Low complexity" evidence="1">
    <location>
        <begin position="55"/>
        <end position="65"/>
    </location>
</feature>
<sequence length="150" mass="15973">MHKGRVAPGLEKTPSRTHLFTVDMFSGGRRPDSAVSTDGVNPSINSNNMADNHSSHSGSSAGNFSTTIPIFRGAHSGHPPSRASTAQSQLRDPKEPAEEQAIPKISVKSRGNDSSAETGDIVAGNHTEPEMEPDQNQQLSPLINEPVPER</sequence>
<gene>
    <name evidence="2" type="ORF">PoB_000466000</name>
</gene>
<feature type="region of interest" description="Disordered" evidence="1">
    <location>
        <begin position="23"/>
        <end position="150"/>
    </location>
</feature>
<organism evidence="2 3">
    <name type="scientific">Plakobranchus ocellatus</name>
    <dbReference type="NCBI Taxonomy" id="259542"/>
    <lineage>
        <taxon>Eukaryota</taxon>
        <taxon>Metazoa</taxon>
        <taxon>Spiralia</taxon>
        <taxon>Lophotrochozoa</taxon>
        <taxon>Mollusca</taxon>
        <taxon>Gastropoda</taxon>
        <taxon>Heterobranchia</taxon>
        <taxon>Euthyneura</taxon>
        <taxon>Panpulmonata</taxon>
        <taxon>Sacoglossa</taxon>
        <taxon>Placobranchoidea</taxon>
        <taxon>Plakobranchidae</taxon>
        <taxon>Plakobranchus</taxon>
    </lineage>
</organism>
<evidence type="ECO:0000313" key="2">
    <source>
        <dbReference type="EMBL" id="GFN78154.1"/>
    </source>
</evidence>
<proteinExistence type="predicted"/>
<evidence type="ECO:0000256" key="1">
    <source>
        <dbReference type="SAM" id="MobiDB-lite"/>
    </source>
</evidence>
<keyword evidence="3" id="KW-1185">Reference proteome</keyword>
<comment type="caution">
    <text evidence="2">The sequence shown here is derived from an EMBL/GenBank/DDBJ whole genome shotgun (WGS) entry which is preliminary data.</text>
</comment>
<protein>
    <submittedName>
        <fullName evidence="2">Uncharacterized protein</fullName>
    </submittedName>
</protein>
<reference evidence="2 3" key="1">
    <citation type="journal article" date="2021" name="Elife">
        <title>Chloroplast acquisition without the gene transfer in kleptoplastic sea slugs, Plakobranchus ocellatus.</title>
        <authorList>
            <person name="Maeda T."/>
            <person name="Takahashi S."/>
            <person name="Yoshida T."/>
            <person name="Shimamura S."/>
            <person name="Takaki Y."/>
            <person name="Nagai Y."/>
            <person name="Toyoda A."/>
            <person name="Suzuki Y."/>
            <person name="Arimoto A."/>
            <person name="Ishii H."/>
            <person name="Satoh N."/>
            <person name="Nishiyama T."/>
            <person name="Hasebe M."/>
            <person name="Maruyama T."/>
            <person name="Minagawa J."/>
            <person name="Obokata J."/>
            <person name="Shigenobu S."/>
        </authorList>
    </citation>
    <scope>NUCLEOTIDE SEQUENCE [LARGE SCALE GENOMIC DNA]</scope>
</reference>
<name>A0AAV3Y4Z2_9GAST</name>